<evidence type="ECO:0000313" key="1">
    <source>
        <dbReference type="EMBL" id="MBC8434552.1"/>
    </source>
</evidence>
<evidence type="ECO:0000313" key="2">
    <source>
        <dbReference type="Proteomes" id="UP000605201"/>
    </source>
</evidence>
<comment type="caution">
    <text evidence="1">The sequence shown here is derived from an EMBL/GenBank/DDBJ whole genome shotgun (WGS) entry which is preliminary data.</text>
</comment>
<name>A0A8J6P6D8_9BACT</name>
<dbReference type="AlphaFoldDB" id="A0A8J6P6D8"/>
<organism evidence="1 2">
    <name type="scientific">Candidatus Desulfatibia vada</name>
    <dbReference type="NCBI Taxonomy" id="2841696"/>
    <lineage>
        <taxon>Bacteria</taxon>
        <taxon>Pseudomonadati</taxon>
        <taxon>Thermodesulfobacteriota</taxon>
        <taxon>Desulfobacteria</taxon>
        <taxon>Desulfobacterales</taxon>
        <taxon>Desulfobacterales incertae sedis</taxon>
        <taxon>Candidatus Desulfatibia</taxon>
    </lineage>
</organism>
<gene>
    <name evidence="1" type="ORF">H8D96_21800</name>
</gene>
<feature type="non-terminal residue" evidence="1">
    <location>
        <position position="67"/>
    </location>
</feature>
<dbReference type="EMBL" id="JACNIG010000459">
    <property type="protein sequence ID" value="MBC8434552.1"/>
    <property type="molecule type" value="Genomic_DNA"/>
</dbReference>
<protein>
    <submittedName>
        <fullName evidence="1">Uncharacterized protein</fullName>
    </submittedName>
</protein>
<dbReference type="Proteomes" id="UP000605201">
    <property type="component" value="Unassembled WGS sequence"/>
</dbReference>
<sequence length="67" mass="7991">MTPKHKVTFLKSYPFFEGQKIHIEGGPRNGDWEVIGLTDRKVKLRCPVSLKEFEWNRFCYFVEDREG</sequence>
<proteinExistence type="predicted"/>
<accession>A0A8J6P6D8</accession>
<reference evidence="1 2" key="1">
    <citation type="submission" date="2020-08" db="EMBL/GenBank/DDBJ databases">
        <title>Bridging the membrane lipid divide: bacteria of the FCB group superphylum have the potential to synthesize archaeal ether lipids.</title>
        <authorList>
            <person name="Villanueva L."/>
            <person name="Von Meijenfeldt F.A.B."/>
            <person name="Westbye A.B."/>
            <person name="Yadav S."/>
            <person name="Hopmans E.C."/>
            <person name="Dutilh B.E."/>
            <person name="Sinninghe Damste J.S."/>
        </authorList>
    </citation>
    <scope>NUCLEOTIDE SEQUENCE [LARGE SCALE GENOMIC DNA]</scope>
    <source>
        <strain evidence="1">NIOZ-UU17</strain>
    </source>
</reference>